<dbReference type="AlphaFoldDB" id="A0A6B3R2P6"/>
<dbReference type="EMBL" id="JAAIKD010000005">
    <property type="protein sequence ID" value="NEV94612.1"/>
    <property type="molecule type" value="Genomic_DNA"/>
</dbReference>
<sequence>MKSFNTLVLLLCFTFCIAQNDEKPSATDLSSQTNYEKVHELRLGAFKLLAGGFLDISYEYINSTDSGLGVSLMLNLDDAIETEKLGLIPYYRFYFGDNPEFKGHGFFVEAFTYFYTGDQYEYYFSQQGNSVIEDDSFFDVAPGFAVGSKWINSGGFLFQIKFGIGRNLLSNSPDEFVGIGDFYVGYRF</sequence>
<evidence type="ECO:0000256" key="1">
    <source>
        <dbReference type="SAM" id="SignalP"/>
    </source>
</evidence>
<keyword evidence="3" id="KW-1185">Reference proteome</keyword>
<comment type="caution">
    <text evidence="2">The sequence shown here is derived from an EMBL/GenBank/DDBJ whole genome shotgun (WGS) entry which is preliminary data.</text>
</comment>
<name>A0A6B3R2P6_9FLAO</name>
<evidence type="ECO:0008006" key="4">
    <source>
        <dbReference type="Google" id="ProtNLM"/>
    </source>
</evidence>
<evidence type="ECO:0000313" key="3">
    <source>
        <dbReference type="Proteomes" id="UP000478505"/>
    </source>
</evidence>
<gene>
    <name evidence="2" type="ORF">G3567_10700</name>
</gene>
<dbReference type="Proteomes" id="UP000478505">
    <property type="component" value="Unassembled WGS sequence"/>
</dbReference>
<proteinExistence type="predicted"/>
<feature type="chain" id="PRO_5025490048" description="DUF3575 domain-containing protein" evidence="1">
    <location>
        <begin position="21"/>
        <end position="188"/>
    </location>
</feature>
<reference evidence="2 3" key="1">
    <citation type="submission" date="2020-02" db="EMBL/GenBank/DDBJ databases">
        <title>Flavobacteriaceae Psychroflexus bacterium YR1-1, complete genome.</title>
        <authorList>
            <person name="Li Y."/>
            <person name="Wu S."/>
        </authorList>
    </citation>
    <scope>NUCLEOTIDE SEQUENCE [LARGE SCALE GENOMIC DNA]</scope>
    <source>
        <strain evidence="2 3">YR1-1</strain>
    </source>
</reference>
<feature type="signal peptide" evidence="1">
    <location>
        <begin position="1"/>
        <end position="20"/>
    </location>
</feature>
<evidence type="ECO:0000313" key="2">
    <source>
        <dbReference type="EMBL" id="NEV94612.1"/>
    </source>
</evidence>
<protein>
    <recommendedName>
        <fullName evidence="4">DUF3575 domain-containing protein</fullName>
    </recommendedName>
</protein>
<keyword evidence="1" id="KW-0732">Signal</keyword>
<accession>A0A6B3R2P6</accession>
<dbReference type="RefSeq" id="WP_164005321.1">
    <property type="nucleotide sequence ID" value="NZ_JAAIKD010000005.1"/>
</dbReference>
<organism evidence="2 3">
    <name type="scientific">Psychroflexus aurantiacus</name>
    <dbReference type="NCBI Taxonomy" id="2709310"/>
    <lineage>
        <taxon>Bacteria</taxon>
        <taxon>Pseudomonadati</taxon>
        <taxon>Bacteroidota</taxon>
        <taxon>Flavobacteriia</taxon>
        <taxon>Flavobacteriales</taxon>
        <taxon>Flavobacteriaceae</taxon>
        <taxon>Psychroflexus</taxon>
    </lineage>
</organism>